<evidence type="ECO:0000256" key="6">
    <source>
        <dbReference type="SAM" id="MobiDB-lite"/>
    </source>
</evidence>
<dbReference type="STRING" id="1392247.A0A3N4KHS5"/>
<evidence type="ECO:0000313" key="10">
    <source>
        <dbReference type="Proteomes" id="UP000277580"/>
    </source>
</evidence>
<dbReference type="Pfam" id="PF07690">
    <property type="entry name" value="MFS_1"/>
    <property type="match status" value="1"/>
</dbReference>
<feature type="transmembrane region" description="Helical" evidence="7">
    <location>
        <begin position="291"/>
        <end position="315"/>
    </location>
</feature>
<keyword evidence="5 7" id="KW-0472">Membrane</keyword>
<evidence type="ECO:0000256" key="5">
    <source>
        <dbReference type="ARBA" id="ARBA00023136"/>
    </source>
</evidence>
<dbReference type="CDD" id="cd17502">
    <property type="entry name" value="MFS_Azr1_MDR_like"/>
    <property type="match status" value="1"/>
</dbReference>
<dbReference type="PANTHER" id="PTHR23501:SF102">
    <property type="entry name" value="DRUG TRANSPORTER, PUTATIVE (AFU_ORTHOLOGUE AFUA_3G08530)-RELATED"/>
    <property type="match status" value="1"/>
</dbReference>
<dbReference type="Gene3D" id="1.20.1250.20">
    <property type="entry name" value="MFS general substrate transporter like domains"/>
    <property type="match status" value="2"/>
</dbReference>
<keyword evidence="3 7" id="KW-0812">Transmembrane</keyword>
<dbReference type="EMBL" id="ML119145">
    <property type="protein sequence ID" value="RPB10106.1"/>
    <property type="molecule type" value="Genomic_DNA"/>
</dbReference>
<feature type="compositionally biased region" description="Basic and acidic residues" evidence="6">
    <location>
        <begin position="1"/>
        <end position="15"/>
    </location>
</feature>
<feature type="transmembrane region" description="Helical" evidence="7">
    <location>
        <begin position="154"/>
        <end position="174"/>
    </location>
</feature>
<evidence type="ECO:0000256" key="7">
    <source>
        <dbReference type="SAM" id="Phobius"/>
    </source>
</evidence>
<dbReference type="PROSITE" id="PS50850">
    <property type="entry name" value="MFS"/>
    <property type="match status" value="1"/>
</dbReference>
<accession>A0A3N4KHS5</accession>
<feature type="transmembrane region" description="Helical" evidence="7">
    <location>
        <begin position="422"/>
        <end position="441"/>
    </location>
</feature>
<keyword evidence="10" id="KW-1185">Reference proteome</keyword>
<feature type="transmembrane region" description="Helical" evidence="7">
    <location>
        <begin position="28"/>
        <end position="52"/>
    </location>
</feature>
<dbReference type="FunCoup" id="A0A3N4KHS5">
    <property type="interactions" value="61"/>
</dbReference>
<feature type="transmembrane region" description="Helical" evidence="7">
    <location>
        <begin position="218"/>
        <end position="239"/>
    </location>
</feature>
<feature type="transmembrane region" description="Helical" evidence="7">
    <location>
        <begin position="64"/>
        <end position="84"/>
    </location>
</feature>
<dbReference type="OrthoDB" id="10021397at2759"/>
<protein>
    <submittedName>
        <fullName evidence="9">MFS general substrate transporter</fullName>
    </submittedName>
</protein>
<feature type="transmembrane region" description="Helical" evidence="7">
    <location>
        <begin position="356"/>
        <end position="373"/>
    </location>
</feature>
<feature type="transmembrane region" description="Helical" evidence="7">
    <location>
        <begin position="499"/>
        <end position="518"/>
    </location>
</feature>
<sequence length="545" mass="58833">MEKQHESPETNRPAENEQPEELNSRRKAIIVLALCLCVFLSALDQTIITTAIPVIAGRFKSPAAYTWIGSSLVYPSYVHLLPSWGKFSDIWGRKPVLLSACIIFLIGSILCAAAQNIGMLLAGRVIQGIGAGGQLGLVNVTISDLVAVRERGIYLSYVGLTWAFASAIGPVLGGVFTEKATWRLCFWINIPIGVIAILGLVIFLHLESPRISFSEGLLRVDWLGTALIVSGTVLFLLGLEFGGVSHPWNSPMVFCCIIIGLLLVATFVFVEWKIAKIPIMPLRLFNHRTNACCYLIGFLHGMIFIAGCYFIPLYFQAARGDSALLSGVFVLPYVIVLSLVSAASGFLIARTGQYQQVIWGGTAIMALGIGLLVNLDRTSSWSKLAIYQILAGIGCGPLFQSPLIAIHATIDHKDVGTATTTFAFVRSLGTALAICIGLVVFQNMMENQSVELAASSLSREAVHAISGSSAAASVGYVQQLPEEQKIIAQDAYAKALSTMWYLFMAVAILAVFASIGIGRHHLSDKVESAQPAKARKSRKKSEEIV</sequence>
<dbReference type="SUPFAM" id="SSF103473">
    <property type="entry name" value="MFS general substrate transporter"/>
    <property type="match status" value="2"/>
</dbReference>
<feature type="region of interest" description="Disordered" evidence="6">
    <location>
        <begin position="1"/>
        <end position="20"/>
    </location>
</feature>
<evidence type="ECO:0000256" key="1">
    <source>
        <dbReference type="ARBA" id="ARBA00004141"/>
    </source>
</evidence>
<evidence type="ECO:0000256" key="4">
    <source>
        <dbReference type="ARBA" id="ARBA00022989"/>
    </source>
</evidence>
<comment type="subcellular location">
    <subcellularLocation>
        <location evidence="1">Membrane</location>
        <topology evidence="1">Multi-pass membrane protein</topology>
    </subcellularLocation>
</comment>
<dbReference type="GO" id="GO:0022857">
    <property type="term" value="F:transmembrane transporter activity"/>
    <property type="evidence" value="ECO:0007669"/>
    <property type="project" value="InterPro"/>
</dbReference>
<name>A0A3N4KHS5_9PEZI</name>
<evidence type="ECO:0000256" key="2">
    <source>
        <dbReference type="ARBA" id="ARBA00007520"/>
    </source>
</evidence>
<dbReference type="InParanoid" id="A0A3N4KHS5"/>
<dbReference type="InterPro" id="IPR036259">
    <property type="entry name" value="MFS_trans_sf"/>
</dbReference>
<comment type="similarity">
    <text evidence="2">Belongs to the major facilitator superfamily. TCR/Tet family.</text>
</comment>
<feature type="transmembrane region" description="Helical" evidence="7">
    <location>
        <begin position="385"/>
        <end position="410"/>
    </location>
</feature>
<dbReference type="Proteomes" id="UP000277580">
    <property type="component" value="Unassembled WGS sequence"/>
</dbReference>
<dbReference type="InterPro" id="IPR020846">
    <property type="entry name" value="MFS_dom"/>
</dbReference>
<evidence type="ECO:0000313" key="9">
    <source>
        <dbReference type="EMBL" id="RPB10106.1"/>
    </source>
</evidence>
<proteinExistence type="inferred from homology"/>
<reference evidence="9 10" key="1">
    <citation type="journal article" date="2018" name="Nat. Ecol. Evol.">
        <title>Pezizomycetes genomes reveal the molecular basis of ectomycorrhizal truffle lifestyle.</title>
        <authorList>
            <person name="Murat C."/>
            <person name="Payen T."/>
            <person name="Noel B."/>
            <person name="Kuo A."/>
            <person name="Morin E."/>
            <person name="Chen J."/>
            <person name="Kohler A."/>
            <person name="Krizsan K."/>
            <person name="Balestrini R."/>
            <person name="Da Silva C."/>
            <person name="Montanini B."/>
            <person name="Hainaut M."/>
            <person name="Levati E."/>
            <person name="Barry K.W."/>
            <person name="Belfiori B."/>
            <person name="Cichocki N."/>
            <person name="Clum A."/>
            <person name="Dockter R.B."/>
            <person name="Fauchery L."/>
            <person name="Guy J."/>
            <person name="Iotti M."/>
            <person name="Le Tacon F."/>
            <person name="Lindquist E.A."/>
            <person name="Lipzen A."/>
            <person name="Malagnac F."/>
            <person name="Mello A."/>
            <person name="Molinier V."/>
            <person name="Miyauchi S."/>
            <person name="Poulain J."/>
            <person name="Riccioni C."/>
            <person name="Rubini A."/>
            <person name="Sitrit Y."/>
            <person name="Splivallo R."/>
            <person name="Traeger S."/>
            <person name="Wang M."/>
            <person name="Zifcakova L."/>
            <person name="Wipf D."/>
            <person name="Zambonelli A."/>
            <person name="Paolocci F."/>
            <person name="Nowrousian M."/>
            <person name="Ottonello S."/>
            <person name="Baldrian P."/>
            <person name="Spatafora J.W."/>
            <person name="Henrissat B."/>
            <person name="Nagy L.G."/>
            <person name="Aury J.M."/>
            <person name="Wincker P."/>
            <person name="Grigoriev I.V."/>
            <person name="Bonfante P."/>
            <person name="Martin F.M."/>
        </authorList>
    </citation>
    <scope>NUCLEOTIDE SEQUENCE [LARGE SCALE GENOMIC DNA]</scope>
    <source>
        <strain evidence="9 10">CCBAS932</strain>
    </source>
</reference>
<dbReference type="AlphaFoldDB" id="A0A3N4KHS5"/>
<organism evidence="9 10">
    <name type="scientific">Morchella conica CCBAS932</name>
    <dbReference type="NCBI Taxonomy" id="1392247"/>
    <lineage>
        <taxon>Eukaryota</taxon>
        <taxon>Fungi</taxon>
        <taxon>Dikarya</taxon>
        <taxon>Ascomycota</taxon>
        <taxon>Pezizomycotina</taxon>
        <taxon>Pezizomycetes</taxon>
        <taxon>Pezizales</taxon>
        <taxon>Morchellaceae</taxon>
        <taxon>Morchella</taxon>
    </lineage>
</organism>
<dbReference type="FunFam" id="1.20.1250.20:FF:000196">
    <property type="entry name" value="MFS toxin efflux pump (AflT)"/>
    <property type="match status" value="1"/>
</dbReference>
<feature type="transmembrane region" description="Helical" evidence="7">
    <location>
        <begin position="121"/>
        <end position="142"/>
    </location>
</feature>
<feature type="transmembrane region" description="Helical" evidence="7">
    <location>
        <begin position="327"/>
        <end position="349"/>
    </location>
</feature>
<dbReference type="PANTHER" id="PTHR23501">
    <property type="entry name" value="MAJOR FACILITATOR SUPERFAMILY"/>
    <property type="match status" value="1"/>
</dbReference>
<dbReference type="GO" id="GO:0005886">
    <property type="term" value="C:plasma membrane"/>
    <property type="evidence" value="ECO:0007669"/>
    <property type="project" value="TreeGrafter"/>
</dbReference>
<feature type="domain" description="Major facilitator superfamily (MFS) profile" evidence="8">
    <location>
        <begin position="30"/>
        <end position="485"/>
    </location>
</feature>
<evidence type="ECO:0000259" key="8">
    <source>
        <dbReference type="PROSITE" id="PS50850"/>
    </source>
</evidence>
<feature type="transmembrane region" description="Helical" evidence="7">
    <location>
        <begin position="251"/>
        <end position="270"/>
    </location>
</feature>
<evidence type="ECO:0000256" key="3">
    <source>
        <dbReference type="ARBA" id="ARBA00022692"/>
    </source>
</evidence>
<keyword evidence="4 7" id="KW-1133">Transmembrane helix</keyword>
<dbReference type="InterPro" id="IPR011701">
    <property type="entry name" value="MFS"/>
</dbReference>
<gene>
    <name evidence="9" type="ORF">P167DRAFT_491451</name>
</gene>
<dbReference type="PRINTS" id="PR01036">
    <property type="entry name" value="TCRTETB"/>
</dbReference>
<feature type="transmembrane region" description="Helical" evidence="7">
    <location>
        <begin position="96"/>
        <end position="115"/>
    </location>
</feature>
<feature type="transmembrane region" description="Helical" evidence="7">
    <location>
        <begin position="186"/>
        <end position="206"/>
    </location>
</feature>